<evidence type="ECO:0000256" key="1">
    <source>
        <dbReference type="ARBA" id="ARBA00007664"/>
    </source>
</evidence>
<dbReference type="GO" id="GO:0004252">
    <property type="term" value="F:serine-type endopeptidase activity"/>
    <property type="evidence" value="ECO:0007669"/>
    <property type="project" value="InterPro"/>
</dbReference>
<keyword evidence="6" id="KW-0865">Zymogen</keyword>
<feature type="chain" id="PRO_5026757198" evidence="9">
    <location>
        <begin position="21"/>
        <end position="272"/>
    </location>
</feature>
<dbReference type="RefSeq" id="XP_030374614.1">
    <property type="nucleotide sequence ID" value="XM_030518754.1"/>
</dbReference>
<dbReference type="Pfam" id="PF00089">
    <property type="entry name" value="Trypsin"/>
    <property type="match status" value="1"/>
</dbReference>
<dbReference type="OrthoDB" id="6755574at2759"/>
<evidence type="ECO:0000256" key="9">
    <source>
        <dbReference type="SAM" id="SignalP"/>
    </source>
</evidence>
<feature type="domain" description="Peptidase S1" evidence="10">
    <location>
        <begin position="35"/>
        <end position="272"/>
    </location>
</feature>
<dbReference type="PROSITE" id="PS50240">
    <property type="entry name" value="TRYPSIN_DOM"/>
    <property type="match status" value="1"/>
</dbReference>
<dbReference type="InterPro" id="IPR001314">
    <property type="entry name" value="Peptidase_S1A"/>
</dbReference>
<reference evidence="12" key="1">
    <citation type="submission" date="2025-08" db="UniProtKB">
        <authorList>
            <consortium name="RefSeq"/>
        </authorList>
    </citation>
    <scope>IDENTIFICATION</scope>
    <source>
        <strain evidence="12">11010-0011.00</strain>
        <tissue evidence="12">Whole body</tissue>
    </source>
</reference>
<evidence type="ECO:0000256" key="8">
    <source>
        <dbReference type="RuleBase" id="RU363034"/>
    </source>
</evidence>
<gene>
    <name evidence="12" type="primary">LOC115624158</name>
</gene>
<dbReference type="CDD" id="cd00190">
    <property type="entry name" value="Tryp_SPc"/>
    <property type="match status" value="1"/>
</dbReference>
<dbReference type="PANTHER" id="PTHR24276:SF95">
    <property type="entry name" value="PEPTIDASE S1 DOMAIN-CONTAINING PROTEIN"/>
    <property type="match status" value="1"/>
</dbReference>
<dbReference type="InterPro" id="IPR009003">
    <property type="entry name" value="Peptidase_S1_PA"/>
</dbReference>
<evidence type="ECO:0000256" key="2">
    <source>
        <dbReference type="ARBA" id="ARBA00022670"/>
    </source>
</evidence>
<evidence type="ECO:0000256" key="7">
    <source>
        <dbReference type="ARBA" id="ARBA00023157"/>
    </source>
</evidence>
<dbReference type="GeneID" id="115624158"/>
<dbReference type="Proteomes" id="UP000504634">
    <property type="component" value="Unplaced"/>
</dbReference>
<evidence type="ECO:0000313" key="11">
    <source>
        <dbReference type="Proteomes" id="UP000504634"/>
    </source>
</evidence>
<evidence type="ECO:0000313" key="12">
    <source>
        <dbReference type="RefSeq" id="XP_030374614.1"/>
    </source>
</evidence>
<dbReference type="InterPro" id="IPR043504">
    <property type="entry name" value="Peptidase_S1_PA_chymotrypsin"/>
</dbReference>
<evidence type="ECO:0000256" key="6">
    <source>
        <dbReference type="ARBA" id="ARBA00023145"/>
    </source>
</evidence>
<comment type="similarity">
    <text evidence="1">Belongs to the peptidase S1 family.</text>
</comment>
<evidence type="ECO:0000256" key="4">
    <source>
        <dbReference type="ARBA" id="ARBA00022801"/>
    </source>
</evidence>
<dbReference type="FunFam" id="2.40.10.10:FF:000068">
    <property type="entry name" value="transmembrane protease serine 2"/>
    <property type="match status" value="1"/>
</dbReference>
<evidence type="ECO:0000256" key="3">
    <source>
        <dbReference type="ARBA" id="ARBA00022729"/>
    </source>
</evidence>
<dbReference type="InterPro" id="IPR050430">
    <property type="entry name" value="Peptidase_S1"/>
</dbReference>
<proteinExistence type="inferred from homology"/>
<sequence>MNALARLLFIAVALLPGSMTSSNKGEPSSDELTRIVGGSEVPQNEYVPYQISLQYQTKRGITHFCGGSIIAPNRILTAAHCCQGLNVTRMTVVAGVRNLDDRTGYRSKALNCTTHPDYTALDTSDIAVLSIDPPLKYNNHTIAPISVKGKEFVPGNVSVTVTGWGRRFAISLPFLEQFIYPNSLRRMNYATITNEKCRARLMTKVTERDICAQGLFRGVCTGDSGGPLVMKTSKGVHQVGVVAYGLAICGLSITPDVYTRVSAFSDWIQKQL</sequence>
<dbReference type="PRINTS" id="PR00722">
    <property type="entry name" value="CHYMOTRYPSIN"/>
</dbReference>
<feature type="signal peptide" evidence="9">
    <location>
        <begin position="1"/>
        <end position="20"/>
    </location>
</feature>
<dbReference type="PROSITE" id="PS00134">
    <property type="entry name" value="TRYPSIN_HIS"/>
    <property type="match status" value="1"/>
</dbReference>
<name>A0A6J2TF43_DROLE</name>
<keyword evidence="4 8" id="KW-0378">Hydrolase</keyword>
<evidence type="ECO:0000259" key="10">
    <source>
        <dbReference type="PROSITE" id="PS50240"/>
    </source>
</evidence>
<evidence type="ECO:0000256" key="5">
    <source>
        <dbReference type="ARBA" id="ARBA00022825"/>
    </source>
</evidence>
<organism evidence="11 12">
    <name type="scientific">Drosophila lebanonensis</name>
    <name type="common">Fruit fly</name>
    <name type="synonym">Scaptodrosophila lebanonensis</name>
    <dbReference type="NCBI Taxonomy" id="7225"/>
    <lineage>
        <taxon>Eukaryota</taxon>
        <taxon>Metazoa</taxon>
        <taxon>Ecdysozoa</taxon>
        <taxon>Arthropoda</taxon>
        <taxon>Hexapoda</taxon>
        <taxon>Insecta</taxon>
        <taxon>Pterygota</taxon>
        <taxon>Neoptera</taxon>
        <taxon>Endopterygota</taxon>
        <taxon>Diptera</taxon>
        <taxon>Brachycera</taxon>
        <taxon>Muscomorpha</taxon>
        <taxon>Ephydroidea</taxon>
        <taxon>Drosophilidae</taxon>
        <taxon>Scaptodrosophila</taxon>
    </lineage>
</organism>
<dbReference type="InterPro" id="IPR033116">
    <property type="entry name" value="TRYPSIN_SER"/>
</dbReference>
<dbReference type="SUPFAM" id="SSF50494">
    <property type="entry name" value="Trypsin-like serine proteases"/>
    <property type="match status" value="1"/>
</dbReference>
<keyword evidence="11" id="KW-1185">Reference proteome</keyword>
<keyword evidence="5 8" id="KW-0720">Serine protease</keyword>
<dbReference type="InterPro" id="IPR001254">
    <property type="entry name" value="Trypsin_dom"/>
</dbReference>
<dbReference type="SMART" id="SM00020">
    <property type="entry name" value="Tryp_SPc"/>
    <property type="match status" value="1"/>
</dbReference>
<protein>
    <submittedName>
        <fullName evidence="12">Trypsin 3A1-like</fullName>
    </submittedName>
</protein>
<accession>A0A6J2TF43</accession>
<dbReference type="PANTHER" id="PTHR24276">
    <property type="entry name" value="POLYSERASE-RELATED"/>
    <property type="match status" value="1"/>
</dbReference>
<dbReference type="PROSITE" id="PS00135">
    <property type="entry name" value="TRYPSIN_SER"/>
    <property type="match status" value="1"/>
</dbReference>
<dbReference type="InterPro" id="IPR018114">
    <property type="entry name" value="TRYPSIN_HIS"/>
</dbReference>
<dbReference type="AlphaFoldDB" id="A0A6J2TF43"/>
<keyword evidence="3 9" id="KW-0732">Signal</keyword>
<dbReference type="Gene3D" id="2.40.10.10">
    <property type="entry name" value="Trypsin-like serine proteases"/>
    <property type="match status" value="1"/>
</dbReference>
<dbReference type="GO" id="GO:0006508">
    <property type="term" value="P:proteolysis"/>
    <property type="evidence" value="ECO:0007669"/>
    <property type="project" value="UniProtKB-KW"/>
</dbReference>
<keyword evidence="7" id="KW-1015">Disulfide bond</keyword>
<keyword evidence="2 8" id="KW-0645">Protease</keyword>